<organism evidence="14 15">
    <name type="scientific">Owenia fusiformis</name>
    <name type="common">Polychaete worm</name>
    <dbReference type="NCBI Taxonomy" id="6347"/>
    <lineage>
        <taxon>Eukaryota</taxon>
        <taxon>Metazoa</taxon>
        <taxon>Spiralia</taxon>
        <taxon>Lophotrochozoa</taxon>
        <taxon>Annelida</taxon>
        <taxon>Polychaeta</taxon>
        <taxon>Sedentaria</taxon>
        <taxon>Canalipalpata</taxon>
        <taxon>Sabellida</taxon>
        <taxon>Oweniida</taxon>
        <taxon>Oweniidae</taxon>
        <taxon>Owenia</taxon>
    </lineage>
</organism>
<keyword evidence="7 11" id="KW-1133">Transmembrane helix</keyword>
<comment type="similarity">
    <text evidence="2">Belongs to the Toll-like receptor family.</text>
</comment>
<keyword evidence="5 12" id="KW-0732">Signal</keyword>
<dbReference type="InterPro" id="IPR001611">
    <property type="entry name" value="Leu-rich_rpt"/>
</dbReference>
<keyword evidence="9" id="KW-0675">Receptor</keyword>
<evidence type="ECO:0000256" key="12">
    <source>
        <dbReference type="SAM" id="SignalP"/>
    </source>
</evidence>
<dbReference type="SUPFAM" id="SSF52058">
    <property type="entry name" value="L domain-like"/>
    <property type="match status" value="1"/>
</dbReference>
<gene>
    <name evidence="14" type="ORF">OFUS_LOCUS12044</name>
</gene>
<reference evidence="14" key="1">
    <citation type="submission" date="2022-03" db="EMBL/GenBank/DDBJ databases">
        <authorList>
            <person name="Martin C."/>
        </authorList>
    </citation>
    <scope>NUCLEOTIDE SEQUENCE</scope>
</reference>
<dbReference type="OrthoDB" id="6160824at2759"/>
<dbReference type="SMART" id="SM00369">
    <property type="entry name" value="LRR_TYP"/>
    <property type="match status" value="4"/>
</dbReference>
<evidence type="ECO:0000256" key="7">
    <source>
        <dbReference type="ARBA" id="ARBA00022989"/>
    </source>
</evidence>
<evidence type="ECO:0000259" key="13">
    <source>
        <dbReference type="PROSITE" id="PS50104"/>
    </source>
</evidence>
<evidence type="ECO:0000256" key="6">
    <source>
        <dbReference type="ARBA" id="ARBA00022737"/>
    </source>
</evidence>
<evidence type="ECO:0000256" key="3">
    <source>
        <dbReference type="ARBA" id="ARBA00022614"/>
    </source>
</evidence>
<comment type="subcellular location">
    <subcellularLocation>
        <location evidence="1">Membrane</location>
        <topology evidence="1">Single-pass membrane protein</topology>
    </subcellularLocation>
</comment>
<dbReference type="Pfam" id="PF13855">
    <property type="entry name" value="LRR_8"/>
    <property type="match status" value="1"/>
</dbReference>
<keyword evidence="8 11" id="KW-0472">Membrane</keyword>
<feature type="signal peptide" evidence="12">
    <location>
        <begin position="1"/>
        <end position="23"/>
    </location>
</feature>
<dbReference type="GO" id="GO:0038023">
    <property type="term" value="F:signaling receptor activity"/>
    <property type="evidence" value="ECO:0007669"/>
    <property type="project" value="TreeGrafter"/>
</dbReference>
<protein>
    <recommendedName>
        <fullName evidence="13">TIR domain-containing protein</fullName>
    </recommendedName>
</protein>
<evidence type="ECO:0000256" key="10">
    <source>
        <dbReference type="ARBA" id="ARBA00023180"/>
    </source>
</evidence>
<dbReference type="InterPro" id="IPR003591">
    <property type="entry name" value="Leu-rich_rpt_typical-subtyp"/>
</dbReference>
<evidence type="ECO:0000256" key="2">
    <source>
        <dbReference type="ARBA" id="ARBA00009634"/>
    </source>
</evidence>
<feature type="transmembrane region" description="Helical" evidence="11">
    <location>
        <begin position="531"/>
        <end position="551"/>
    </location>
</feature>
<keyword evidence="15" id="KW-1185">Reference proteome</keyword>
<dbReference type="PANTHER" id="PTHR24365">
    <property type="entry name" value="TOLL-LIKE RECEPTOR"/>
    <property type="match status" value="1"/>
</dbReference>
<accession>A0A8S4NVW0</accession>
<feature type="domain" description="TIR" evidence="13">
    <location>
        <begin position="577"/>
        <end position="666"/>
    </location>
</feature>
<keyword evidence="3" id="KW-0433">Leucine-rich repeat</keyword>
<dbReference type="Pfam" id="PF13676">
    <property type="entry name" value="TIR_2"/>
    <property type="match status" value="1"/>
</dbReference>
<comment type="caution">
    <text evidence="14">The sequence shown here is derived from an EMBL/GenBank/DDBJ whole genome shotgun (WGS) entry which is preliminary data.</text>
</comment>
<dbReference type="GO" id="GO:0005886">
    <property type="term" value="C:plasma membrane"/>
    <property type="evidence" value="ECO:0007669"/>
    <property type="project" value="TreeGrafter"/>
</dbReference>
<dbReference type="Gene3D" id="3.40.50.10140">
    <property type="entry name" value="Toll/interleukin-1 receptor homology (TIR) domain"/>
    <property type="match status" value="1"/>
</dbReference>
<evidence type="ECO:0000313" key="15">
    <source>
        <dbReference type="Proteomes" id="UP000749559"/>
    </source>
</evidence>
<feature type="non-terminal residue" evidence="14">
    <location>
        <position position="666"/>
    </location>
</feature>
<evidence type="ECO:0000256" key="11">
    <source>
        <dbReference type="SAM" id="Phobius"/>
    </source>
</evidence>
<dbReference type="Proteomes" id="UP000749559">
    <property type="component" value="Unassembled WGS sequence"/>
</dbReference>
<dbReference type="PANTHER" id="PTHR24365:SF541">
    <property type="entry name" value="PROTEIN TOLL-RELATED"/>
    <property type="match status" value="1"/>
</dbReference>
<evidence type="ECO:0000256" key="8">
    <source>
        <dbReference type="ARBA" id="ARBA00023136"/>
    </source>
</evidence>
<evidence type="ECO:0000313" key="14">
    <source>
        <dbReference type="EMBL" id="CAH1786080.1"/>
    </source>
</evidence>
<sequence length="666" mass="76931">MMSYIGPILLFLFIVLVVCPTETRKQIYMNKPLGRQIEFPDNSADNTLSAYRKKHNVLNLCTYSLKKKKGMVCVCQAKAKTDQIPLGDLLKHMDKKYKSCASLRFENFEFEILKNGSFMGFEHLSSIYLINCSIIKIERNTFKNFVNRSNVRLTIEMNPIEHIEPGTFKVPKSWKQLSLHQNQNLGTENILTVFNDLQNKAVENLEIKTCGVFLRKIDKSFFEPLRYARLRRLNMLGNSFGILEADAFEPLAEFLDTLVLWNFMYVAKDTFEIFYKLRTLDIGGFIVTASYYPLELYLNISGLRSLSINMKSSSVMALDMSGLKNLHELHMTSGSFAFWPHIKQVIGLLNIAKSLQQIDLSENSLCKYSDVELCQIFQDRYSLNFLSLKSNDLSHLPQCIFKGLYNLRDLNLQSNLLTFIERGIFKDLHSLSVLDLSRNAITFIDPSNLEIMKPIGGGLILNLHQNNFDCNCQLKGLRNWLTMNILQNRYKFKYTAVNCSTPTYKQTEYIHNFTMMWIECNTQLVIEVSSISGGLILIITIVTLVLLKHFWKDIQYRKMIILARKHEQDVNLDGLLIEHDAFVSYHSEKRLWVNKDLCNELERGLDIKFKLMYDDRITPGGSLFTSLGNAIHTSRKILFVVSRGWVKDGMNQFEVDMALAKLLDDY</sequence>
<evidence type="ECO:0000256" key="1">
    <source>
        <dbReference type="ARBA" id="ARBA00004167"/>
    </source>
</evidence>
<dbReference type="EMBL" id="CAIIXF020000006">
    <property type="protein sequence ID" value="CAH1786080.1"/>
    <property type="molecule type" value="Genomic_DNA"/>
</dbReference>
<dbReference type="AlphaFoldDB" id="A0A8S4NVW0"/>
<dbReference type="GO" id="GO:0007165">
    <property type="term" value="P:signal transduction"/>
    <property type="evidence" value="ECO:0007669"/>
    <property type="project" value="InterPro"/>
</dbReference>
<dbReference type="SUPFAM" id="SSF52200">
    <property type="entry name" value="Toll/Interleukin receptor TIR domain"/>
    <property type="match status" value="1"/>
</dbReference>
<evidence type="ECO:0000256" key="9">
    <source>
        <dbReference type="ARBA" id="ARBA00023170"/>
    </source>
</evidence>
<feature type="chain" id="PRO_5035865617" description="TIR domain-containing protein" evidence="12">
    <location>
        <begin position="24"/>
        <end position="666"/>
    </location>
</feature>
<dbReference type="Gene3D" id="3.80.10.10">
    <property type="entry name" value="Ribonuclease Inhibitor"/>
    <property type="match status" value="3"/>
</dbReference>
<evidence type="ECO:0000256" key="4">
    <source>
        <dbReference type="ARBA" id="ARBA00022692"/>
    </source>
</evidence>
<dbReference type="InterPro" id="IPR000157">
    <property type="entry name" value="TIR_dom"/>
</dbReference>
<keyword evidence="10" id="KW-0325">Glycoprotein</keyword>
<keyword evidence="4 11" id="KW-0812">Transmembrane</keyword>
<dbReference type="InterPro" id="IPR032675">
    <property type="entry name" value="LRR_dom_sf"/>
</dbReference>
<dbReference type="PROSITE" id="PS50104">
    <property type="entry name" value="TIR"/>
    <property type="match status" value="1"/>
</dbReference>
<evidence type="ECO:0000256" key="5">
    <source>
        <dbReference type="ARBA" id="ARBA00022729"/>
    </source>
</evidence>
<name>A0A8S4NVW0_OWEFU</name>
<proteinExistence type="inferred from homology"/>
<dbReference type="InterPro" id="IPR035897">
    <property type="entry name" value="Toll_tir_struct_dom_sf"/>
</dbReference>
<keyword evidence="6" id="KW-0677">Repeat</keyword>